<dbReference type="EMBL" id="JAEPES010000001">
    <property type="protein sequence ID" value="MBK4346052.1"/>
    <property type="molecule type" value="Genomic_DNA"/>
</dbReference>
<dbReference type="RefSeq" id="WP_200554419.1">
    <property type="nucleotide sequence ID" value="NZ_JAEPES010000001.1"/>
</dbReference>
<keyword evidence="1" id="KW-0808">Transferase</keyword>
<dbReference type="GO" id="GO:0008168">
    <property type="term" value="F:methyltransferase activity"/>
    <property type="evidence" value="ECO:0007669"/>
    <property type="project" value="UniProtKB-KW"/>
</dbReference>
<keyword evidence="2" id="KW-1185">Reference proteome</keyword>
<reference evidence="1" key="1">
    <citation type="submission" date="2021-01" db="EMBL/GenBank/DDBJ databases">
        <title>Lacisediminihabitans sp. nov. strain G11-30, isolated from Antarctic Soil.</title>
        <authorList>
            <person name="Li J."/>
        </authorList>
    </citation>
    <scope>NUCLEOTIDE SEQUENCE</scope>
    <source>
        <strain evidence="1">G11-30</strain>
    </source>
</reference>
<evidence type="ECO:0000313" key="1">
    <source>
        <dbReference type="EMBL" id="MBK4346052.1"/>
    </source>
</evidence>
<dbReference type="GO" id="GO:0032259">
    <property type="term" value="P:methylation"/>
    <property type="evidence" value="ECO:0007669"/>
    <property type="project" value="UniProtKB-KW"/>
</dbReference>
<sequence length="71" mass="7820">MTSNQMTIEKTWVAYGPAGVVGTVHKTDVGYTFRLLTDEVSRADYPSLDVAQSALHAALLPGADWPEFREH</sequence>
<comment type="caution">
    <text evidence="1">The sequence shown here is derived from an EMBL/GenBank/DDBJ whole genome shotgun (WGS) entry which is preliminary data.</text>
</comment>
<protein>
    <submittedName>
        <fullName evidence="1">Methyltransferase</fullName>
    </submittedName>
</protein>
<evidence type="ECO:0000313" key="2">
    <source>
        <dbReference type="Proteomes" id="UP000636458"/>
    </source>
</evidence>
<dbReference type="AlphaFoldDB" id="A0A934VWQ2"/>
<accession>A0A934VWQ2</accession>
<gene>
    <name evidence="1" type="ORF">IV501_00245</name>
</gene>
<proteinExistence type="predicted"/>
<dbReference type="Proteomes" id="UP000636458">
    <property type="component" value="Unassembled WGS sequence"/>
</dbReference>
<organism evidence="1 2">
    <name type="scientific">Lacisediminihabitans changchengi</name>
    <dbReference type="NCBI Taxonomy" id="2787634"/>
    <lineage>
        <taxon>Bacteria</taxon>
        <taxon>Bacillati</taxon>
        <taxon>Actinomycetota</taxon>
        <taxon>Actinomycetes</taxon>
        <taxon>Micrococcales</taxon>
        <taxon>Microbacteriaceae</taxon>
        <taxon>Lacisediminihabitans</taxon>
    </lineage>
</organism>
<name>A0A934VWQ2_9MICO</name>
<keyword evidence="1" id="KW-0489">Methyltransferase</keyword>